<name>A0A944MAD1_9GAMM</name>
<dbReference type="Gene3D" id="1.10.3720.10">
    <property type="entry name" value="MetI-like"/>
    <property type="match status" value="1"/>
</dbReference>
<organism evidence="9 10">
    <name type="scientific">Candidatus Thiodiazotropha taylori</name>
    <dbReference type="NCBI Taxonomy" id="2792791"/>
    <lineage>
        <taxon>Bacteria</taxon>
        <taxon>Pseudomonadati</taxon>
        <taxon>Pseudomonadota</taxon>
        <taxon>Gammaproteobacteria</taxon>
        <taxon>Chromatiales</taxon>
        <taxon>Sedimenticolaceae</taxon>
        <taxon>Candidatus Thiodiazotropha</taxon>
    </lineage>
</organism>
<dbReference type="GO" id="GO:0055085">
    <property type="term" value="P:transmembrane transport"/>
    <property type="evidence" value="ECO:0007669"/>
    <property type="project" value="InterPro"/>
</dbReference>
<evidence type="ECO:0000256" key="2">
    <source>
        <dbReference type="ARBA" id="ARBA00022448"/>
    </source>
</evidence>
<dbReference type="PANTHER" id="PTHR30151">
    <property type="entry name" value="ALKANE SULFONATE ABC TRANSPORTER-RELATED, MEMBRANE SUBUNIT"/>
    <property type="match status" value="1"/>
</dbReference>
<feature type="transmembrane region" description="Helical" evidence="7">
    <location>
        <begin position="170"/>
        <end position="189"/>
    </location>
</feature>
<gene>
    <name evidence="9" type="ORF">KME65_15005</name>
</gene>
<keyword evidence="2 7" id="KW-0813">Transport</keyword>
<dbReference type="SUPFAM" id="SSF161098">
    <property type="entry name" value="MetI-like"/>
    <property type="match status" value="1"/>
</dbReference>
<dbReference type="EMBL" id="JAHHGM010000015">
    <property type="protein sequence ID" value="MBT2990261.1"/>
    <property type="molecule type" value="Genomic_DNA"/>
</dbReference>
<evidence type="ECO:0000256" key="1">
    <source>
        <dbReference type="ARBA" id="ARBA00004651"/>
    </source>
</evidence>
<reference evidence="9 10" key="1">
    <citation type="submission" date="2021-05" db="EMBL/GenBank/DDBJ databases">
        <title>Genetic and Functional Diversity in Clade A Lucinid endosymbionts from the Bahamas.</title>
        <authorList>
            <person name="Giani N.M."/>
            <person name="Engel A.S."/>
            <person name="Campbell B.J."/>
        </authorList>
    </citation>
    <scope>NUCLEOTIDE SEQUENCE [LARGE SCALE GENOMIC DNA]</scope>
    <source>
        <strain evidence="9">LUC16012Gg_MoonRockCtena</strain>
    </source>
</reference>
<protein>
    <submittedName>
        <fullName evidence="9">ABC transporter permease subunit</fullName>
    </submittedName>
</protein>
<sequence>MLQGSNWGRWLFLSVFLCIWQIAAYLLESNQLPGPLAVLQSLWSHLTEGDLLVSIAVTLRRVILAFTIAMLAGILVGFLMGRFPLIDTILDGVLIMGLNIPALVVIILCYVWFGLVEAAAVAAVAINKMPLVAVTVREGVRAIDHQLLQVGEVFRVPLLRRLIHIYLPQLYPYLMAAARSGLSLIWKIVLVVELLGRSDGVGFQLNTFFQFFDITSILAYTLAFVFVIYSIESLLMRPLENHLTRWRS</sequence>
<feature type="transmembrane region" description="Helical" evidence="7">
    <location>
        <begin position="93"/>
        <end position="113"/>
    </location>
</feature>
<dbReference type="Proteomes" id="UP000770889">
    <property type="component" value="Unassembled WGS sequence"/>
</dbReference>
<evidence type="ECO:0000256" key="7">
    <source>
        <dbReference type="RuleBase" id="RU363032"/>
    </source>
</evidence>
<accession>A0A944MAD1</accession>
<feature type="domain" description="ABC transmembrane type-1" evidence="8">
    <location>
        <begin position="55"/>
        <end position="235"/>
    </location>
</feature>
<evidence type="ECO:0000313" key="9">
    <source>
        <dbReference type="EMBL" id="MBT2990261.1"/>
    </source>
</evidence>
<comment type="caution">
    <text evidence="9">The sequence shown here is derived from an EMBL/GenBank/DDBJ whole genome shotgun (WGS) entry which is preliminary data.</text>
</comment>
<dbReference type="PANTHER" id="PTHR30151:SF38">
    <property type="entry name" value="ALIPHATIC SULFONATES TRANSPORT PERMEASE PROTEIN SSUC-RELATED"/>
    <property type="match status" value="1"/>
</dbReference>
<dbReference type="AlphaFoldDB" id="A0A944MAD1"/>
<evidence type="ECO:0000313" key="10">
    <source>
        <dbReference type="Proteomes" id="UP000770889"/>
    </source>
</evidence>
<keyword evidence="6 7" id="KW-0472">Membrane</keyword>
<dbReference type="GO" id="GO:0005886">
    <property type="term" value="C:plasma membrane"/>
    <property type="evidence" value="ECO:0007669"/>
    <property type="project" value="UniProtKB-SubCell"/>
</dbReference>
<evidence type="ECO:0000256" key="5">
    <source>
        <dbReference type="ARBA" id="ARBA00022989"/>
    </source>
</evidence>
<dbReference type="CDD" id="cd06261">
    <property type="entry name" value="TM_PBP2"/>
    <property type="match status" value="1"/>
</dbReference>
<feature type="transmembrane region" description="Helical" evidence="7">
    <location>
        <begin position="7"/>
        <end position="27"/>
    </location>
</feature>
<evidence type="ECO:0000256" key="3">
    <source>
        <dbReference type="ARBA" id="ARBA00022475"/>
    </source>
</evidence>
<evidence type="ECO:0000256" key="6">
    <source>
        <dbReference type="ARBA" id="ARBA00023136"/>
    </source>
</evidence>
<keyword evidence="5 7" id="KW-1133">Transmembrane helix</keyword>
<feature type="transmembrane region" description="Helical" evidence="7">
    <location>
        <begin position="62"/>
        <end position="81"/>
    </location>
</feature>
<dbReference type="PROSITE" id="PS50928">
    <property type="entry name" value="ABC_TM1"/>
    <property type="match status" value="1"/>
</dbReference>
<keyword evidence="3" id="KW-1003">Cell membrane</keyword>
<proteinExistence type="inferred from homology"/>
<comment type="similarity">
    <text evidence="7">Belongs to the binding-protein-dependent transport system permease family.</text>
</comment>
<dbReference type="InterPro" id="IPR000515">
    <property type="entry name" value="MetI-like"/>
</dbReference>
<keyword evidence="4 7" id="KW-0812">Transmembrane</keyword>
<comment type="subcellular location">
    <subcellularLocation>
        <location evidence="1 7">Cell membrane</location>
        <topology evidence="1 7">Multi-pass membrane protein</topology>
    </subcellularLocation>
</comment>
<dbReference type="Pfam" id="PF00528">
    <property type="entry name" value="BPD_transp_1"/>
    <property type="match status" value="1"/>
</dbReference>
<dbReference type="InterPro" id="IPR035906">
    <property type="entry name" value="MetI-like_sf"/>
</dbReference>
<evidence type="ECO:0000259" key="8">
    <source>
        <dbReference type="PROSITE" id="PS50928"/>
    </source>
</evidence>
<evidence type="ECO:0000256" key="4">
    <source>
        <dbReference type="ARBA" id="ARBA00022692"/>
    </source>
</evidence>
<feature type="transmembrane region" description="Helical" evidence="7">
    <location>
        <begin position="209"/>
        <end position="231"/>
    </location>
</feature>